<dbReference type="Proteomes" id="UP001447188">
    <property type="component" value="Unassembled WGS sequence"/>
</dbReference>
<accession>A0ABR3GKY8</accession>
<dbReference type="EMBL" id="JBBBZM010000055">
    <property type="protein sequence ID" value="KAL0636206.1"/>
    <property type="molecule type" value="Genomic_DNA"/>
</dbReference>
<sequence>MTFIWGWDTESDATASPTGRLPSPDMRPDVRMPAVEDPERCFGSSIVTVIVGPEKSHFFVHRDVLYRATGTGGDASTAVTIPGTLAPAIDTGGPAQQQHALGSSSKPEVVGVIRLENDEPDIVHRVIGFMYQSNPRLFPAPAPAPVNLEAVLGLVKIYLLAIRFDIPTLQFKANKEIVNHLDFIHDFYLEDLDEEKFVAHLEKQMQAIRLVYAGTTSTYDQLRMTLVSHMAMRWDSYRGKLGMAVATDGSESELSKFMGEVPAFAKDLLRELRPAVAGIRVPKSMKKRKRLDPNLLAED</sequence>
<evidence type="ECO:0000313" key="3">
    <source>
        <dbReference type="Proteomes" id="UP001447188"/>
    </source>
</evidence>
<gene>
    <name evidence="2" type="ORF">Q9L58_004882</name>
</gene>
<dbReference type="PANTHER" id="PTHR47843:SF2">
    <property type="entry name" value="BTB DOMAIN-CONTAINING PROTEIN"/>
    <property type="match status" value="1"/>
</dbReference>
<proteinExistence type="predicted"/>
<organism evidence="2 3">
    <name type="scientific">Discina gigas</name>
    <dbReference type="NCBI Taxonomy" id="1032678"/>
    <lineage>
        <taxon>Eukaryota</taxon>
        <taxon>Fungi</taxon>
        <taxon>Dikarya</taxon>
        <taxon>Ascomycota</taxon>
        <taxon>Pezizomycotina</taxon>
        <taxon>Pezizomycetes</taxon>
        <taxon>Pezizales</taxon>
        <taxon>Discinaceae</taxon>
        <taxon>Discina</taxon>
    </lineage>
</organism>
<protein>
    <recommendedName>
        <fullName evidence="4">BTB domain-containing protein</fullName>
    </recommendedName>
</protein>
<dbReference type="PANTHER" id="PTHR47843">
    <property type="entry name" value="BTB DOMAIN-CONTAINING PROTEIN-RELATED"/>
    <property type="match status" value="1"/>
</dbReference>
<reference evidence="2 3" key="1">
    <citation type="submission" date="2024-02" db="EMBL/GenBank/DDBJ databases">
        <title>Discinaceae phylogenomics.</title>
        <authorList>
            <person name="Dirks A.C."/>
            <person name="James T.Y."/>
        </authorList>
    </citation>
    <scope>NUCLEOTIDE SEQUENCE [LARGE SCALE GENOMIC DNA]</scope>
    <source>
        <strain evidence="2 3">ACD0624</strain>
    </source>
</reference>
<feature type="region of interest" description="Disordered" evidence="1">
    <location>
        <begin position="1"/>
        <end position="28"/>
    </location>
</feature>
<evidence type="ECO:0000256" key="1">
    <source>
        <dbReference type="SAM" id="MobiDB-lite"/>
    </source>
</evidence>
<keyword evidence="3" id="KW-1185">Reference proteome</keyword>
<name>A0ABR3GKY8_9PEZI</name>
<evidence type="ECO:0000313" key="2">
    <source>
        <dbReference type="EMBL" id="KAL0636206.1"/>
    </source>
</evidence>
<comment type="caution">
    <text evidence="2">The sequence shown here is derived from an EMBL/GenBank/DDBJ whole genome shotgun (WGS) entry which is preliminary data.</text>
</comment>
<evidence type="ECO:0008006" key="4">
    <source>
        <dbReference type="Google" id="ProtNLM"/>
    </source>
</evidence>